<protein>
    <submittedName>
        <fullName evidence="1">Uncharacterized protein</fullName>
    </submittedName>
</protein>
<dbReference type="AlphaFoldDB" id="A0AA35WJW0"/>
<organism evidence="1 2">
    <name type="scientific">Geodia barretti</name>
    <name type="common">Barrett's horny sponge</name>
    <dbReference type="NCBI Taxonomy" id="519541"/>
    <lineage>
        <taxon>Eukaryota</taxon>
        <taxon>Metazoa</taxon>
        <taxon>Porifera</taxon>
        <taxon>Demospongiae</taxon>
        <taxon>Heteroscleromorpha</taxon>
        <taxon>Tetractinellida</taxon>
        <taxon>Astrophorina</taxon>
        <taxon>Geodiidae</taxon>
        <taxon>Geodia</taxon>
    </lineage>
</organism>
<accession>A0AA35WJW0</accession>
<comment type="caution">
    <text evidence="1">The sequence shown here is derived from an EMBL/GenBank/DDBJ whole genome shotgun (WGS) entry which is preliminary data.</text>
</comment>
<sequence>MVFPLPPVLPPCSCGPGHRWVRGGRCLQPAIFLRAGTTNRSSVSSTWTTASAPGGRGAPVVIRHTPPDDTSTLGCRHEERIRDRVFTESALGVISLPSLQRSLDPELFSHLARQQLHIQPTTHQSSTYLSCSYMLSLCT</sequence>
<keyword evidence="2" id="KW-1185">Reference proteome</keyword>
<dbReference type="EMBL" id="CASHTH010002056">
    <property type="protein sequence ID" value="CAI8024173.1"/>
    <property type="molecule type" value="Genomic_DNA"/>
</dbReference>
<dbReference type="Proteomes" id="UP001174909">
    <property type="component" value="Unassembled WGS sequence"/>
</dbReference>
<gene>
    <name evidence="1" type="ORF">GBAR_LOCUS14057</name>
</gene>
<evidence type="ECO:0000313" key="2">
    <source>
        <dbReference type="Proteomes" id="UP001174909"/>
    </source>
</evidence>
<name>A0AA35WJW0_GEOBA</name>
<evidence type="ECO:0000313" key="1">
    <source>
        <dbReference type="EMBL" id="CAI8024173.1"/>
    </source>
</evidence>
<proteinExistence type="predicted"/>
<reference evidence="1" key="1">
    <citation type="submission" date="2023-03" db="EMBL/GenBank/DDBJ databases">
        <authorList>
            <person name="Steffen K."/>
            <person name="Cardenas P."/>
        </authorList>
    </citation>
    <scope>NUCLEOTIDE SEQUENCE</scope>
</reference>